<evidence type="ECO:0000256" key="12">
    <source>
        <dbReference type="SAM" id="Phobius"/>
    </source>
</evidence>
<name>A0A8B8EU06_CRAVI</name>
<evidence type="ECO:0000256" key="1">
    <source>
        <dbReference type="ARBA" id="ARBA00004236"/>
    </source>
</evidence>
<dbReference type="InterPro" id="IPR023415">
    <property type="entry name" value="LDLR_class-A_CS"/>
</dbReference>
<dbReference type="SMART" id="SM00192">
    <property type="entry name" value="LDLa"/>
    <property type="match status" value="1"/>
</dbReference>
<dbReference type="Gene3D" id="2.20.100.10">
    <property type="entry name" value="Thrombospondin type-1 (TSP1) repeat"/>
    <property type="match status" value="24"/>
</dbReference>
<evidence type="ECO:0000256" key="13">
    <source>
        <dbReference type="SAM" id="SignalP"/>
    </source>
</evidence>
<dbReference type="PROSITE" id="PS01209">
    <property type="entry name" value="LDLRA_1"/>
    <property type="match status" value="1"/>
</dbReference>
<dbReference type="RefSeq" id="XP_022343446.1">
    <property type="nucleotide sequence ID" value="XM_022487738.1"/>
</dbReference>
<evidence type="ECO:0000259" key="14">
    <source>
        <dbReference type="SMART" id="SM00134"/>
    </source>
</evidence>
<keyword evidence="4" id="KW-0964">Secreted</keyword>
<dbReference type="GeneID" id="111136691"/>
<evidence type="ECO:0000256" key="5">
    <source>
        <dbReference type="ARBA" id="ARBA00022536"/>
    </source>
</evidence>
<keyword evidence="9" id="KW-1015">Disulfide bond</keyword>
<feature type="domain" description="UPAR/Ly6" evidence="14">
    <location>
        <begin position="2898"/>
        <end position="2978"/>
    </location>
</feature>
<dbReference type="SMART" id="SM00134">
    <property type="entry name" value="LU"/>
    <property type="match status" value="3"/>
</dbReference>
<dbReference type="SMART" id="SM00286">
    <property type="entry name" value="PTI"/>
    <property type="match status" value="20"/>
</dbReference>
<sequence>MACFSGGLLLCLLIICSWSLADGTTSKTTGHRCYVCSYGKKNSDCTKIEECKKDEGSCETKVHRDKTEITKICKKTKDCKTRCDANAVECHFCCTGDLCNKDQGYAEYQAWGQWSACSEQCGGGKRKRERACTSNSIPCSGGSKEEETCNTQACTNSNTLTSSTSKTTGHRCYVCSYGKKNSDCSKIEECKKDEGSCETMVHRDKTEITKKCKKTKDCKTRCDANAVECHFCCTGDLCNKDQGYAEYQTWGQWSACSEQCGGGKRKRERACTSNSIPCSGDNKEEETCNTQACTNSNTLTSSTSKTTGHRCYVCSYGKKNSDCSKIEECKKDEGSCETMVHRDKTEITKKCKKTKDCKTRCDANAVECHFCCTGDLCNKDQGYAEYQAWGQWSACSEQCGGGKRKRERACTSNSIPCSGGSKEEETCNTQACTNSNTLTSSTSKTTGHRCYVCSYGKKNSDCSKIEECKKDEGSCETMVHRDKTEITKKCKKTKDCKTRCDANAVECHFCCTGDLCNKDQGYAEYQAWGQWSACSEQCGGGKRKRERACTSNSIPCSGGSKEEETCNTQACTNSNTLTSSTSKTAGHRCYVCSYGKKNSDCSKIEECKKDEGSCETMVHRDKTEITKKCKKTKDCKTRCDANAVECHFCCTGDLCNKDQGYAEYQAWGQWSACSEQCGGGKRKRERVCTSNSIPCSGGSKEEETCNTQACTNSNTLTSSTSKTTVHRCYVCSYGKKNSDCSKIEECKKDEESCETKVHRDKTEITKKCKKTKDCKTRCDANAVECHFCCTGDLCNKDQGYAEYQAWGQWSACSEQCGGGKRKRERVCTSNSIPCSGVSKEEETCNTQACAKNLMRCYTCDGKKNSDCTKYEVCKKDEESCETKIKRNGSEIKKKCKQTKDCKATCKKNEKDCTLCCVGDLCNKDQGYAEFKTWGAWSTCSKQCGGGKRSRSRECASTDEIPCTDDTTEEEDCNTQSCPLNVMRCYTCDGKKNSDCTKYETCKKDEESCETNIKRNGSEIKKKCKKTKYCKAKCSKNEKDCTLCCVGDLCNKDQGYAEFKTWGTWSTCSKQCGGGKRSRSRECASTDEIPCTDDTTEEVDCNTQSCPQNVMRCYTCDGKKNSDCTKYETCKKDEESCETNIKRNGSEIKKKCKKTKDCKAKCSKNEKDCTLCCVGDLCNKDQGYAEFKTWGAWSTCSKQCGGGKRSRNRECASTDEIPCTDDTTEEVDCNTQSCSQNVMRCYTCDGKKNSDCTKYETCKKDEESCETNIKRNGSEIKKKCKKTKDCKAKCSKNEKDCTLCCVGDLCNKDQGYAEFKTWGAWSTCSKQCGGGKRSRSRECASTDEIPCTDDTTEEEDCNTQSCPQNVMRCYTCDGKKNSDCTKYETCKKDEESCETNIKRNGSEIKKKCKKTKDCKAKCSKNEKDCTLCCVGDLCNKDQGYAEFKTWGAWSTCSKQCGGGKRSRSRECASTDEIPCTDDTTEEVDCNTQSCPQNVMRCYTCDGKKNSDCTKYETCKKDEESCETNIKRNGSEIKKKCKKTKDCKAKCSKNEKDCTLCCVGDLCNKDQGYAEFKTWGAWSTCSKQCGGGKRSRSRECASTDEIPCTDDTTEEVDCNTQSCPQNVMRCYTCDGKKNSDCTKYETCKKDEESCETNIKRNGSEIKKKCKKTKDCKAKCSKNEKDCTLCCVGDLCNKDQGYAEFKTWGAWSTCSKQCGGGKRSRSRECASTDEIPCTDDTTEEVDCNTQSCPQNVMRCYTCDGKKNSDCTKYETCKKDEESCETNIKRNGSEIKKKCKKTKDCKAKCSKNEKDCTLCCVGDLCNKDQGYAEFKTWGAWSTCSKQCGGGKRSRSRECASTDEIPCTDDTTEEVDCNTQSCPQNVMRCYTCDGKKNSDCTKYETCKKDEESCETNIKRNGSEIKKKCKKTKDCKAKCSTNEKDCTLCCVGDLCNKDQGYAEFKTWGAWSTCSKQCGGGKRSRSRECASTDEIPCTDDTTEEEDCNTQSCPQNVMRCYTCDGKKNSDCTKYETCKKDEESCETNIKRNGSEIKKKCKKTKDCKAKCSKNEKDCILCCVGDLCNKDQGYAEFKTWGAWSTCSKQCGGGKRSRSRECASTDEIPCTDDTTEDEDCNTQSCPQNVMRCYTCDGKKNSDCTKYETCKKDEESCETNIKRNGSEIKKKCKKTKDCKAKCSKNEKDCTLCCVGDLCNKDQGYAEFKTWGAWSTCSKQCGGGKRSRSRECASTDEIPCTDATTEEEDCNTQSCPQNVMRCYTCDGKKNSDCTKYETCKKDEESCETNIKRNGSEIKKKCKKTKDCKAKCSKNEKDCTLCCVGDLCNKDQGYAEFKTWGAWSTCSKQCGGGKRSRSRECASTDEIPCTDDTTEEVDCNTQSCPQNVMRCYTCDGKKNSDCTKYETCKKDEESCETNIKRNGSEIKKKCKKTKDCKAKCSTNEKDCTLCCVGDLCNKDQGYAEFKTWGAWSTCSKQCGGGKRRRSRECASTNEIPCTDDTTEEVDCNTQSCPQNVMRCYTCDGKKNSDCTKYETCKKDEESCETSIKRNGSEIKKKCKKTKDCKAKCSKNEKDCTLCCVGDLCNKDQGYAEFKTWGAWSTCSKQCGGGKRSRNRECASTDEIPCTDDTTEDEDCNTAPCTKQMKCFSCGMSNSNKDCNKQRGAVSCQAGQNACGVMIDRKSKKVLKTCASACSPRCDSKTCTFCCNTPNCNEEYGTYSPWSNWQQETVNKVDKLKRKRTCTSGECSSDLEEIKDCTPSLCKVATTAPTTTKPAKFGCFTCSNANSNEECTKKGKYETCLSGQICGTRIDKNTKKIIKACTPVCNAKCDSRACVYCCSTPGCNDKFGTLGPWSAWKQETENNVEVLVRSRTCLSQMCSGETKETKACTPGLCSAPAQKCFVCNNGKKNSDCTKIETCKKDEESCETKVYKKENKITKKCKKTKDCKTKCDPNDDNCVKCCTGQLCNKDDGYAEWSVWGPWTVCSKQCGGGIKRRKRACSTTSMPCSGLDEEEMDCNSQPCATTTVSAPTTVAFNSSQFGCYICSHEKNNGQCNNNGIKSCPNGQRMCGTRIDRSSKTVMKACAAACKPGCNSRACTFCCTSTGCNKEFGTYTPWSSWKEEAVKGVKMLKRTRFCTSDECSEETTETKACTPLLCSGYVQQCYVCKNGKKNSDCSQIETCKKDEDSCETRVEKNKAQITKRCGKESNCKAKCDAKDTFCVSCCKGSLCNKDEGYGTYETWGQWTSCSKRCGGGKQNRARKCSSSTMPCDGAATEERSCNIAACAQSSECQRCVNAKNNGECNKQRRETCAADQSCETKIDRRTKALTKKCTPSSSCKSLCQGNSAICTFCCQGDNCNEDYGVWTPWSAWSMTTGKKARSRTCDTVECSGEGIEEEACTGTACTGVQNFQCRSCANALTNTECSFGSFDSCPADKQTCKTTVERATGRISKGCSAPTSCSPSCTIGSQTCVFCCSGSKCNENYGTWAMWGAWTVTGTKGSMMTRTRTCSSVECSGQGVETIPCSGPICKQFRCQLCNNATSNEACNKNGFQTCSSNEDTCGTTVERASKRITKGCKPKGGCKPWCDGISCTFCCNSAYCNDVYGVWQLWTSWKVVLVNNVYKRQRVRSCATTECAGEAVEEEPCSGSLCTGGVKPPIDGGFTDWAAWSTCTKTCGGGTSQRLRSCSQPIPEHGGKNCTGDFSESKVCNTQACAVDGNWGTWGPWTTCTKSCGGGKQHRERKCDDPAPAHGGTNCTGNTNQLDDCNDILCPLPSSGKYVNKCPPGWFTCKSGGITCIDISFKCDCSNDCDDGSDEEISYASCQISQVANCKSAAGHVMISWWITMITLAVGLLMGSLPLS</sequence>
<dbReference type="Proteomes" id="UP000694844">
    <property type="component" value="Chromosome 5"/>
</dbReference>
<evidence type="ECO:0000256" key="2">
    <source>
        <dbReference type="ARBA" id="ARBA00004613"/>
    </source>
</evidence>
<keyword evidence="12" id="KW-0812">Transmembrane</keyword>
<evidence type="ECO:0000256" key="4">
    <source>
        <dbReference type="ARBA" id="ARBA00022525"/>
    </source>
</evidence>
<accession>A0A8B8EU06</accession>
<dbReference type="SUPFAM" id="SSF57424">
    <property type="entry name" value="LDL receptor-like module"/>
    <property type="match status" value="1"/>
</dbReference>
<organism evidence="15 16">
    <name type="scientific">Crassostrea virginica</name>
    <name type="common">Eastern oyster</name>
    <dbReference type="NCBI Taxonomy" id="6565"/>
    <lineage>
        <taxon>Eukaryota</taxon>
        <taxon>Metazoa</taxon>
        <taxon>Spiralia</taxon>
        <taxon>Lophotrochozoa</taxon>
        <taxon>Mollusca</taxon>
        <taxon>Bivalvia</taxon>
        <taxon>Autobranchia</taxon>
        <taxon>Pteriomorphia</taxon>
        <taxon>Ostreida</taxon>
        <taxon>Ostreoidea</taxon>
        <taxon>Ostreidae</taxon>
        <taxon>Crassostrea</taxon>
    </lineage>
</organism>
<dbReference type="CDD" id="cd00112">
    <property type="entry name" value="LDLa"/>
    <property type="match status" value="1"/>
</dbReference>
<dbReference type="SMART" id="SM01426">
    <property type="entry name" value="SAM_HD_adjacent"/>
    <property type="match status" value="13"/>
</dbReference>
<dbReference type="PROSITE" id="PS50068">
    <property type="entry name" value="LDLRA_2"/>
    <property type="match status" value="1"/>
</dbReference>
<evidence type="ECO:0000313" key="16">
    <source>
        <dbReference type="RefSeq" id="XP_022343446.1"/>
    </source>
</evidence>
<dbReference type="KEGG" id="cvn:111136691"/>
<comment type="subcellular location">
    <subcellularLocation>
        <location evidence="1">Cell membrane</location>
    </subcellularLocation>
    <subcellularLocation>
        <location evidence="2">Secreted</location>
    </subcellularLocation>
</comment>
<feature type="domain" description="UPAR/Ly6" evidence="14">
    <location>
        <begin position="3160"/>
        <end position="3238"/>
    </location>
</feature>
<dbReference type="InterPro" id="IPR036055">
    <property type="entry name" value="LDL_receptor-like_sf"/>
</dbReference>
<feature type="chain" id="PRO_5033983168" evidence="13">
    <location>
        <begin position="24"/>
        <end position="3858"/>
    </location>
</feature>
<evidence type="ECO:0000256" key="11">
    <source>
        <dbReference type="PROSITE-ProRule" id="PRU00124"/>
    </source>
</evidence>
<dbReference type="InterPro" id="IPR016054">
    <property type="entry name" value="LY6_UPA_recep-like"/>
</dbReference>
<dbReference type="GO" id="GO:0005886">
    <property type="term" value="C:plasma membrane"/>
    <property type="evidence" value="ECO:0007669"/>
    <property type="project" value="UniProtKB-SubCell"/>
</dbReference>
<dbReference type="PROSITE" id="PS50092">
    <property type="entry name" value="TSP1"/>
    <property type="match status" value="25"/>
</dbReference>
<dbReference type="InterPro" id="IPR045860">
    <property type="entry name" value="Snake_toxin-like_sf"/>
</dbReference>
<gene>
    <name evidence="16" type="primary">LOC111136691</name>
</gene>
<evidence type="ECO:0000256" key="6">
    <source>
        <dbReference type="ARBA" id="ARBA00022729"/>
    </source>
</evidence>
<dbReference type="FunFam" id="2.20.100.10:FF:000002">
    <property type="entry name" value="Unc-5 netrin receptor C"/>
    <property type="match status" value="1"/>
</dbReference>
<protein>
    <submittedName>
        <fullName evidence="16">SCO-spondin-like isoform X1</fullName>
    </submittedName>
</protein>
<keyword evidence="6 13" id="KW-0732">Signal</keyword>
<dbReference type="InterPro" id="IPR035076">
    <property type="entry name" value="Toxin/TOLIP"/>
</dbReference>
<comment type="caution">
    <text evidence="11">Lacks conserved residue(s) required for the propagation of feature annotation.</text>
</comment>
<evidence type="ECO:0000256" key="7">
    <source>
        <dbReference type="ARBA" id="ARBA00022737"/>
    </source>
</evidence>
<dbReference type="OrthoDB" id="6135528at2759"/>
<dbReference type="PROSITE" id="PS00983">
    <property type="entry name" value="LY6_UPAR"/>
    <property type="match status" value="21"/>
</dbReference>
<dbReference type="InterPro" id="IPR052065">
    <property type="entry name" value="Compl_asym_regulator"/>
</dbReference>
<keyword evidence="12" id="KW-1133">Transmembrane helix</keyword>
<dbReference type="InterPro" id="IPR002172">
    <property type="entry name" value="LDrepeatLR_classA_rpt"/>
</dbReference>
<dbReference type="Pfam" id="PF00090">
    <property type="entry name" value="TSP_1"/>
    <property type="match status" value="24"/>
</dbReference>
<dbReference type="SMART" id="SM00209">
    <property type="entry name" value="TSP1"/>
    <property type="match status" value="29"/>
</dbReference>
<dbReference type="PANTHER" id="PTHR22906">
    <property type="entry name" value="PROPERDIN"/>
    <property type="match status" value="1"/>
</dbReference>
<dbReference type="Pfam" id="PF00087">
    <property type="entry name" value="Toxin_TOLIP"/>
    <property type="match status" value="1"/>
</dbReference>
<keyword evidence="7" id="KW-0677">Repeat</keyword>
<feature type="transmembrane region" description="Helical" evidence="12">
    <location>
        <begin position="3837"/>
        <end position="3857"/>
    </location>
</feature>
<dbReference type="PANTHER" id="PTHR22906:SF43">
    <property type="entry name" value="PROPERDIN"/>
    <property type="match status" value="1"/>
</dbReference>
<dbReference type="SUPFAM" id="SSF57302">
    <property type="entry name" value="Snake toxin-like"/>
    <property type="match status" value="6"/>
</dbReference>
<keyword evidence="8 12" id="KW-0472">Membrane</keyword>
<dbReference type="InterPro" id="IPR000884">
    <property type="entry name" value="TSP1_rpt"/>
</dbReference>
<keyword evidence="5" id="KW-0245">EGF-like domain</keyword>
<keyword evidence="15" id="KW-1185">Reference proteome</keyword>
<dbReference type="InterPro" id="IPR036383">
    <property type="entry name" value="TSP1_rpt_sf"/>
</dbReference>
<evidence type="ECO:0000256" key="3">
    <source>
        <dbReference type="ARBA" id="ARBA00022475"/>
    </source>
</evidence>
<evidence type="ECO:0000256" key="8">
    <source>
        <dbReference type="ARBA" id="ARBA00023136"/>
    </source>
</evidence>
<dbReference type="FunFam" id="2.20.100.10:FF:000007">
    <property type="entry name" value="Thrombospondin 1"/>
    <property type="match status" value="1"/>
</dbReference>
<feature type="domain" description="UPAR/Ly6" evidence="14">
    <location>
        <begin position="3408"/>
        <end position="3488"/>
    </location>
</feature>
<proteinExistence type="predicted"/>
<dbReference type="InterPro" id="IPR018363">
    <property type="entry name" value="CD59_antigen_CS"/>
</dbReference>
<dbReference type="SUPFAM" id="SSF82895">
    <property type="entry name" value="TSP-1 type 1 repeat"/>
    <property type="match status" value="24"/>
</dbReference>
<feature type="signal peptide" evidence="13">
    <location>
        <begin position="1"/>
        <end position="23"/>
    </location>
</feature>
<evidence type="ECO:0000256" key="10">
    <source>
        <dbReference type="ARBA" id="ARBA00023180"/>
    </source>
</evidence>
<keyword evidence="10" id="KW-0325">Glycoprotein</keyword>
<dbReference type="Gene3D" id="2.10.60.10">
    <property type="entry name" value="CD59"/>
    <property type="match status" value="21"/>
</dbReference>
<keyword evidence="3" id="KW-1003">Cell membrane</keyword>
<reference evidence="16" key="1">
    <citation type="submission" date="2025-08" db="UniProtKB">
        <authorList>
            <consortium name="RefSeq"/>
        </authorList>
    </citation>
    <scope>IDENTIFICATION</scope>
    <source>
        <tissue evidence="16">Whole sample</tissue>
    </source>
</reference>
<evidence type="ECO:0000256" key="9">
    <source>
        <dbReference type="ARBA" id="ARBA00023157"/>
    </source>
</evidence>
<evidence type="ECO:0000313" key="15">
    <source>
        <dbReference type="Proteomes" id="UP000694844"/>
    </source>
</evidence>